<dbReference type="NCBIfam" id="TIGR00305">
    <property type="entry name" value="putative toxin-antitoxin system toxin component, PIN family"/>
    <property type="match status" value="1"/>
</dbReference>
<accession>A0A7C2IV46</accession>
<dbReference type="InterPro" id="IPR002850">
    <property type="entry name" value="PIN_toxin-like"/>
</dbReference>
<dbReference type="PANTHER" id="PTHR34610:SF4">
    <property type="entry name" value="SLL8027 PROTEIN"/>
    <property type="match status" value="1"/>
</dbReference>
<feature type="domain" description="PIN" evidence="1">
    <location>
        <begin position="1"/>
        <end position="118"/>
    </location>
</feature>
<dbReference type="Pfam" id="PF13470">
    <property type="entry name" value="PIN_3"/>
    <property type="match status" value="1"/>
</dbReference>
<proteinExistence type="predicted"/>
<dbReference type="InterPro" id="IPR002716">
    <property type="entry name" value="PIN_dom"/>
</dbReference>
<dbReference type="SUPFAM" id="SSF88723">
    <property type="entry name" value="PIN domain-like"/>
    <property type="match status" value="1"/>
</dbReference>
<organism evidence="2">
    <name type="scientific">Ammonifex degensii</name>
    <dbReference type="NCBI Taxonomy" id="42838"/>
    <lineage>
        <taxon>Bacteria</taxon>
        <taxon>Bacillati</taxon>
        <taxon>Bacillota</taxon>
        <taxon>Clostridia</taxon>
        <taxon>Thermoanaerobacterales</taxon>
        <taxon>Thermoanaerobacteraceae</taxon>
        <taxon>Ammonifex</taxon>
    </lineage>
</organism>
<dbReference type="PANTHER" id="PTHR34610">
    <property type="entry name" value="SSL7007 PROTEIN"/>
    <property type="match status" value="1"/>
</dbReference>
<dbReference type="AlphaFoldDB" id="A0A7C2IV46"/>
<reference evidence="2" key="1">
    <citation type="journal article" date="2020" name="mSystems">
        <title>Genome- and Community-Level Interaction Insights into Carbon Utilization and Element Cycling Functions of Hydrothermarchaeota in Hydrothermal Sediment.</title>
        <authorList>
            <person name="Zhou Z."/>
            <person name="Liu Y."/>
            <person name="Xu W."/>
            <person name="Pan J."/>
            <person name="Luo Z.H."/>
            <person name="Li M."/>
        </authorList>
    </citation>
    <scope>NUCLEOTIDE SEQUENCE [LARGE SCALE GENOMIC DNA]</scope>
    <source>
        <strain evidence="2">SpSt-300</strain>
    </source>
</reference>
<dbReference type="SMART" id="SM00670">
    <property type="entry name" value="PINc"/>
    <property type="match status" value="1"/>
</dbReference>
<name>A0A7C2IV46_9THEO</name>
<dbReference type="InterPro" id="IPR029060">
    <property type="entry name" value="PIN-like_dom_sf"/>
</dbReference>
<sequence>MIIVLDTNVVVSGILVPGGPPGKVVDLWVDGAFTVAVSPALVEEYLGVLLRPKFRSAGSAEERAKILEALLGLENTVTVLPKRPVDAVAEDPADNRVLECAEASGAGCVVSGDRHLLALERFGSAVIVSPADFLKRFFGQR</sequence>
<comment type="caution">
    <text evidence="2">The sequence shown here is derived from an EMBL/GenBank/DDBJ whole genome shotgun (WGS) entry which is preliminary data.</text>
</comment>
<evidence type="ECO:0000313" key="2">
    <source>
        <dbReference type="EMBL" id="HEL65060.1"/>
    </source>
</evidence>
<protein>
    <submittedName>
        <fullName evidence="2">Putative toxin-antitoxin system toxin component, PIN family</fullName>
    </submittedName>
</protein>
<dbReference type="Gene3D" id="3.40.50.1010">
    <property type="entry name" value="5'-nuclease"/>
    <property type="match status" value="1"/>
</dbReference>
<gene>
    <name evidence="2" type="ORF">ENQ34_00030</name>
</gene>
<dbReference type="EMBL" id="DSMU01000001">
    <property type="protein sequence ID" value="HEL65060.1"/>
    <property type="molecule type" value="Genomic_DNA"/>
</dbReference>
<evidence type="ECO:0000259" key="1">
    <source>
        <dbReference type="SMART" id="SM00670"/>
    </source>
</evidence>